<evidence type="ECO:0000313" key="3">
    <source>
        <dbReference type="Proteomes" id="UP001293254"/>
    </source>
</evidence>
<feature type="compositionally biased region" description="Basic and acidic residues" evidence="1">
    <location>
        <begin position="85"/>
        <end position="96"/>
    </location>
</feature>
<proteinExistence type="predicted"/>
<protein>
    <submittedName>
        <fullName evidence="2">Uncharacterized protein</fullName>
    </submittedName>
</protein>
<name>A0AAE1XI78_9LAMI</name>
<feature type="region of interest" description="Disordered" evidence="1">
    <location>
        <begin position="1"/>
        <end position="28"/>
    </location>
</feature>
<sequence length="308" mass="34548">MFRAQIEKKASPRCHIQEQAASSSNGRHHLTQLAPLKGQLPWLSFRLLERQIPRRFPAAKSRGKSDRALRDRDSSGKIHSVNRHTLGDRDRGMPESLKKYTSVERVKSGDNGEDPLMEIDDAFRPVADKALFPKYLGKRRGQRVSRRQWLLIEPVYLLPSKFLPPIPPQVLILSAGLGFSLESVLSVDFRRSRPINSTDFGALPRPDSDSYRTNSIFSNSPAFFGVDLLTLMPTSFPRTFSGFAVSPFLVEVAQETQESAHRQSIMLLNWIADTTPATYSVSDIAPAAEFDVVEELGVPELTENAVFQ</sequence>
<reference evidence="2" key="2">
    <citation type="journal article" date="2024" name="Plant">
        <title>Genomic evolution and insights into agronomic trait innovations of Sesamum species.</title>
        <authorList>
            <person name="Miao H."/>
            <person name="Wang L."/>
            <person name="Qu L."/>
            <person name="Liu H."/>
            <person name="Sun Y."/>
            <person name="Le M."/>
            <person name="Wang Q."/>
            <person name="Wei S."/>
            <person name="Zheng Y."/>
            <person name="Lin W."/>
            <person name="Duan Y."/>
            <person name="Cao H."/>
            <person name="Xiong S."/>
            <person name="Wang X."/>
            <person name="Wei L."/>
            <person name="Li C."/>
            <person name="Ma Q."/>
            <person name="Ju M."/>
            <person name="Zhao R."/>
            <person name="Li G."/>
            <person name="Mu C."/>
            <person name="Tian Q."/>
            <person name="Mei H."/>
            <person name="Zhang T."/>
            <person name="Gao T."/>
            <person name="Zhang H."/>
        </authorList>
    </citation>
    <scope>NUCLEOTIDE SEQUENCE</scope>
    <source>
        <strain evidence="2">3651</strain>
    </source>
</reference>
<reference evidence="2" key="1">
    <citation type="submission" date="2020-06" db="EMBL/GenBank/DDBJ databases">
        <authorList>
            <person name="Li T."/>
            <person name="Hu X."/>
            <person name="Zhang T."/>
            <person name="Song X."/>
            <person name="Zhang H."/>
            <person name="Dai N."/>
            <person name="Sheng W."/>
            <person name="Hou X."/>
            <person name="Wei L."/>
        </authorList>
    </citation>
    <scope>NUCLEOTIDE SEQUENCE</scope>
    <source>
        <strain evidence="2">3651</strain>
        <tissue evidence="2">Leaf</tissue>
    </source>
</reference>
<organism evidence="2 3">
    <name type="scientific">Sesamum alatum</name>
    <dbReference type="NCBI Taxonomy" id="300844"/>
    <lineage>
        <taxon>Eukaryota</taxon>
        <taxon>Viridiplantae</taxon>
        <taxon>Streptophyta</taxon>
        <taxon>Embryophyta</taxon>
        <taxon>Tracheophyta</taxon>
        <taxon>Spermatophyta</taxon>
        <taxon>Magnoliopsida</taxon>
        <taxon>eudicotyledons</taxon>
        <taxon>Gunneridae</taxon>
        <taxon>Pentapetalae</taxon>
        <taxon>asterids</taxon>
        <taxon>lamiids</taxon>
        <taxon>Lamiales</taxon>
        <taxon>Pedaliaceae</taxon>
        <taxon>Sesamum</taxon>
    </lineage>
</organism>
<accession>A0AAE1XI78</accession>
<gene>
    <name evidence="2" type="ORF">Salat_2986200</name>
</gene>
<evidence type="ECO:0000313" key="2">
    <source>
        <dbReference type="EMBL" id="KAK4412346.1"/>
    </source>
</evidence>
<feature type="compositionally biased region" description="Basic and acidic residues" evidence="1">
    <location>
        <begin position="63"/>
        <end position="76"/>
    </location>
</feature>
<dbReference type="AlphaFoldDB" id="A0AAE1XI78"/>
<feature type="compositionally biased region" description="Basic and acidic residues" evidence="1">
    <location>
        <begin position="1"/>
        <end position="10"/>
    </location>
</feature>
<evidence type="ECO:0000256" key="1">
    <source>
        <dbReference type="SAM" id="MobiDB-lite"/>
    </source>
</evidence>
<dbReference type="EMBL" id="JACGWO010000015">
    <property type="protein sequence ID" value="KAK4412346.1"/>
    <property type="molecule type" value="Genomic_DNA"/>
</dbReference>
<keyword evidence="3" id="KW-1185">Reference proteome</keyword>
<comment type="caution">
    <text evidence="2">The sequence shown here is derived from an EMBL/GenBank/DDBJ whole genome shotgun (WGS) entry which is preliminary data.</text>
</comment>
<feature type="region of interest" description="Disordered" evidence="1">
    <location>
        <begin position="56"/>
        <end position="96"/>
    </location>
</feature>
<dbReference type="Proteomes" id="UP001293254">
    <property type="component" value="Unassembled WGS sequence"/>
</dbReference>